<name>A0ABW5N1N2_9FLAO</name>
<dbReference type="RefSeq" id="WP_378258015.1">
    <property type="nucleotide sequence ID" value="NZ_JBHSJV010000001.1"/>
</dbReference>
<keyword evidence="3" id="KW-1185">Reference proteome</keyword>
<dbReference type="EMBL" id="JBHULX010000001">
    <property type="protein sequence ID" value="MFD2589397.1"/>
    <property type="molecule type" value="Genomic_DNA"/>
</dbReference>
<comment type="caution">
    <text evidence="2">The sequence shown here is derived from an EMBL/GenBank/DDBJ whole genome shotgun (WGS) entry which is preliminary data.</text>
</comment>
<dbReference type="InterPro" id="IPR006827">
    <property type="entry name" value="Lant_deHydtase_N"/>
</dbReference>
<evidence type="ECO:0000313" key="3">
    <source>
        <dbReference type="Proteomes" id="UP001597459"/>
    </source>
</evidence>
<gene>
    <name evidence="2" type="ORF">ACFSTE_01050</name>
</gene>
<feature type="domain" description="Lantibiotic dehydratase N-terminal" evidence="1">
    <location>
        <begin position="45"/>
        <end position="688"/>
    </location>
</feature>
<proteinExistence type="predicted"/>
<evidence type="ECO:0000313" key="2">
    <source>
        <dbReference type="EMBL" id="MFD2589397.1"/>
    </source>
</evidence>
<dbReference type="Proteomes" id="UP001597459">
    <property type="component" value="Unassembled WGS sequence"/>
</dbReference>
<sequence>MAKLNNPYTFFNTLGIRIPMLPLTQYERWIKGVSSKKDYQLIWKQAVVKEAIYLSSPVVYKELEQWLVLGNQISDEKARRLEHTFIKYLSRMSSRCTPFGLFAGCILGTFDQEEEEVVPVSYEKYKRSTRLDMNVLVALGQELAKDVVIRKQLKWYPNNSIYRIGDQYRYMEYTYDENYRRRYSLEAVMQRTYLDKILNKAEEGASIITLASEITDRDITIEEATAFVEELIHYQILVSELEPTVTGADFMSQLQKTLQLVPGTTLWKEKINKWKEKLAILDRKLGNSIEDYLQLTKEIRELIPLHKEVSYLFQTDLFPVLEKNKVSKRIGYVLQRMIPVFYAITAKTKKTALERFKDSFVERYETKEVPLTIALDTETGIGYGSVAVDDTPFLDGISVPGVKQETVYQWTDQEEWWLRELEKANGSYSMSIDELPIEREVDWQQLPDTLSAMVQLITVEGKQRLVCKGVSGGATRLFGRFSSTDEEMQAFATTISAQEQMMEEECILAEIVHLPEARTGNIIQRAQLRSYEIPYLGRASVSPPYQLPISDLWVSVRQGKLVLYSKKNKKQVIPCLSNAHNYGNLHALPIYHFLCDMQGQQKQNYLGFQWGEIAEKRSFLPRVTYKNVIVSRARWRIVIADLKKILEATNEKDWVEEITRWRIAKQMPDRVQLVEGDNVLLIHLEVLESLQMFWAMVKKRKYIIIREFLSDVAMPLVAREKDSYAHELIVSFYKSSDKSKNECH</sequence>
<dbReference type="Pfam" id="PF04738">
    <property type="entry name" value="Lant_dehydr_N"/>
    <property type="match status" value="1"/>
</dbReference>
<organism evidence="2 3">
    <name type="scientific">Aquimarina hainanensis</name>
    <dbReference type="NCBI Taxonomy" id="1578017"/>
    <lineage>
        <taxon>Bacteria</taxon>
        <taxon>Pseudomonadati</taxon>
        <taxon>Bacteroidota</taxon>
        <taxon>Flavobacteriia</taxon>
        <taxon>Flavobacteriales</taxon>
        <taxon>Flavobacteriaceae</taxon>
        <taxon>Aquimarina</taxon>
    </lineage>
</organism>
<accession>A0ABW5N1N2</accession>
<evidence type="ECO:0000259" key="1">
    <source>
        <dbReference type="Pfam" id="PF04738"/>
    </source>
</evidence>
<reference evidence="3" key="1">
    <citation type="journal article" date="2019" name="Int. J. Syst. Evol. Microbiol.">
        <title>The Global Catalogue of Microorganisms (GCM) 10K type strain sequencing project: providing services to taxonomists for standard genome sequencing and annotation.</title>
        <authorList>
            <consortium name="The Broad Institute Genomics Platform"/>
            <consortium name="The Broad Institute Genome Sequencing Center for Infectious Disease"/>
            <person name="Wu L."/>
            <person name="Ma J."/>
        </authorList>
    </citation>
    <scope>NUCLEOTIDE SEQUENCE [LARGE SCALE GENOMIC DNA]</scope>
    <source>
        <strain evidence="3">KCTC 42423</strain>
    </source>
</reference>
<protein>
    <submittedName>
        <fullName evidence="2">Lantibiotic dehydratase family protein</fullName>
    </submittedName>
</protein>